<gene>
    <name evidence="5" type="ORF">A9309_11495</name>
</gene>
<feature type="compositionally biased region" description="Low complexity" evidence="2">
    <location>
        <begin position="625"/>
        <end position="643"/>
    </location>
</feature>
<feature type="domain" description="LysM" evidence="4">
    <location>
        <begin position="574"/>
        <end position="618"/>
    </location>
</feature>
<dbReference type="EMBL" id="LZMS01000112">
    <property type="protein sequence ID" value="OBX59368.1"/>
    <property type="molecule type" value="Genomic_DNA"/>
</dbReference>
<dbReference type="SMART" id="SM00257">
    <property type="entry name" value="LysM"/>
    <property type="match status" value="6"/>
</dbReference>
<dbReference type="PANTHER" id="PTHR33734">
    <property type="entry name" value="LYSM DOMAIN-CONTAINING GPI-ANCHORED PROTEIN 2"/>
    <property type="match status" value="1"/>
</dbReference>
<feature type="region of interest" description="Disordered" evidence="2">
    <location>
        <begin position="750"/>
        <end position="774"/>
    </location>
</feature>
<accession>A0A1B8PVK2</accession>
<feature type="domain" description="LysM" evidence="4">
    <location>
        <begin position="702"/>
        <end position="746"/>
    </location>
</feature>
<dbReference type="Pfam" id="PF01464">
    <property type="entry name" value="SLT"/>
    <property type="match status" value="1"/>
</dbReference>
<feature type="domain" description="LysM" evidence="4">
    <location>
        <begin position="829"/>
        <end position="873"/>
    </location>
</feature>
<feature type="domain" description="LysM" evidence="4">
    <location>
        <begin position="780"/>
        <end position="824"/>
    </location>
</feature>
<dbReference type="OrthoDB" id="9815002at2"/>
<feature type="chain" id="PRO_5008611923" description="LysM domain-containing protein" evidence="3">
    <location>
        <begin position="31"/>
        <end position="876"/>
    </location>
</feature>
<feature type="region of interest" description="Disordered" evidence="2">
    <location>
        <begin position="620"/>
        <end position="643"/>
    </location>
</feature>
<evidence type="ECO:0000256" key="1">
    <source>
        <dbReference type="ARBA" id="ARBA00007734"/>
    </source>
</evidence>
<dbReference type="PROSITE" id="PS00922">
    <property type="entry name" value="TRANSGLYCOSYLASE"/>
    <property type="match status" value="1"/>
</dbReference>
<evidence type="ECO:0000313" key="6">
    <source>
        <dbReference type="Proteomes" id="UP000092607"/>
    </source>
</evidence>
<comment type="caution">
    <text evidence="5">The sequence shown here is derived from an EMBL/GenBank/DDBJ whole genome shotgun (WGS) entry which is preliminary data.</text>
</comment>
<feature type="compositionally biased region" description="Polar residues" evidence="2">
    <location>
        <begin position="751"/>
        <end position="774"/>
    </location>
</feature>
<dbReference type="GO" id="GO:0016020">
    <property type="term" value="C:membrane"/>
    <property type="evidence" value="ECO:0007669"/>
    <property type="project" value="InterPro"/>
</dbReference>
<feature type="signal peptide" evidence="3">
    <location>
        <begin position="1"/>
        <end position="30"/>
    </location>
</feature>
<keyword evidence="3" id="KW-0732">Signal</keyword>
<dbReference type="PANTHER" id="PTHR33734:SF22">
    <property type="entry name" value="MEMBRANE-BOUND LYTIC MUREIN TRANSGLYCOSYLASE D"/>
    <property type="match status" value="1"/>
</dbReference>
<dbReference type="SUPFAM" id="SSF54106">
    <property type="entry name" value="LysM domain"/>
    <property type="match status" value="6"/>
</dbReference>
<dbReference type="SUPFAM" id="SSF53955">
    <property type="entry name" value="Lysozyme-like"/>
    <property type="match status" value="1"/>
</dbReference>
<evidence type="ECO:0000259" key="4">
    <source>
        <dbReference type="PROSITE" id="PS51782"/>
    </source>
</evidence>
<comment type="similarity">
    <text evidence="1">Belongs to the transglycosylase Slt family.</text>
</comment>
<dbReference type="RefSeq" id="WP_065256772.1">
    <property type="nucleotide sequence ID" value="NZ_JARDJM010000070.1"/>
</dbReference>
<dbReference type="AlphaFoldDB" id="A0A1B8PVK2"/>
<dbReference type="PROSITE" id="PS51257">
    <property type="entry name" value="PROKAR_LIPOPROTEIN"/>
    <property type="match status" value="1"/>
</dbReference>
<dbReference type="InterPro" id="IPR000189">
    <property type="entry name" value="Transglyc_AS"/>
</dbReference>
<dbReference type="CDD" id="cd00118">
    <property type="entry name" value="LysM"/>
    <property type="match status" value="6"/>
</dbReference>
<dbReference type="Gene3D" id="1.10.530.10">
    <property type="match status" value="1"/>
</dbReference>
<evidence type="ECO:0000256" key="3">
    <source>
        <dbReference type="SAM" id="SignalP"/>
    </source>
</evidence>
<dbReference type="Gene3D" id="3.10.350.10">
    <property type="entry name" value="LysM domain"/>
    <property type="match status" value="6"/>
</dbReference>
<protein>
    <recommendedName>
        <fullName evidence="4">LysM domain-containing protein</fullName>
    </recommendedName>
</protein>
<dbReference type="InterPro" id="IPR008258">
    <property type="entry name" value="Transglycosylase_SLT_dom_1"/>
</dbReference>
<organism evidence="5 6">
    <name type="scientific">Moraxella lacunata</name>
    <dbReference type="NCBI Taxonomy" id="477"/>
    <lineage>
        <taxon>Bacteria</taxon>
        <taxon>Pseudomonadati</taxon>
        <taxon>Pseudomonadota</taxon>
        <taxon>Gammaproteobacteria</taxon>
        <taxon>Moraxellales</taxon>
        <taxon>Moraxellaceae</taxon>
        <taxon>Moraxella</taxon>
    </lineage>
</organism>
<feature type="domain" description="LysM" evidence="4">
    <location>
        <begin position="510"/>
        <end position="554"/>
    </location>
</feature>
<proteinExistence type="inferred from homology"/>
<sequence>MSFFRKAGLASHVGLLKPLTIAVSSTLLFACANNQVATNTNNAPIVTAPTTPSIPSTPDDVYAGVLDQATLDELEDLLQATDMTMVEGDALTVQRYGDLWDRVRRGYRMSEINNGRIEAQKSWFYSRQDYINRLTARTSRYLHHTVTEAERRGIPTELALLPIIESSYDPSATSNAAAAGLWQFIPSTGRIYGLNQSTTYDGRRDIIESTRAAYDFLTSLYNQFGSWELALAAYNAGPGRVQRAIDANRNAGLPTDYWSLRLPTETMNYVPRFMAVAQIVKNPQSYGVYLPAIANHSHFRAVPANFGVSLYDVSSVTGVPVDELRLLNPSLINFSVDASGPGRVIIPNSVPNSADARLRDLQGMGYGASTYVASNYVQPNMGVQNPNSGKELASANTLPATGAGITANNSIIQEPPLTQEERDFIAAQIQANSTGNVQPIALDGNIELNAVQTQQSVLEARGETKSLSYNAPTGAGTPAVASSPNTAYTPPVTTPITPAPTQAQAPARAERYKVVAGDTLTGIAAAHGLSVSQLASYNGIPANTQVKTGQRLWLIPGKVSTVAKDTAKPAAKTSTHTVQSGESLTSVARKYNMSVQDLAALNGLSVTDGILINQKLKVSGTPVKSSSNTSSSSGSSSSANTGTYKVQSGDTLTAIARKLGVSNADIAALNSFNANSPLIAGQTIKVPATNAQVERKLNNQSVKYTVQSGDSLTSVANKYGISVDELAAANSLSRTAGLIRGKTITIPAAGTVNTSSRNTAQSNRNDSSNTARGNVIKSTESYTVKAGDNLTVLANRYGVSVRDLAATNKLSANAQLQRGQTLQVPKLTDTYKVKSGDSLNSVARKFGISVAELAKMNNLSTNAQLKINQTLIVPHK</sequence>
<evidence type="ECO:0000313" key="5">
    <source>
        <dbReference type="EMBL" id="OBX59368.1"/>
    </source>
</evidence>
<dbReference type="PROSITE" id="PS51782">
    <property type="entry name" value="LYSM"/>
    <property type="match status" value="6"/>
</dbReference>
<dbReference type="GO" id="GO:0008933">
    <property type="term" value="F:peptidoglycan lytic transglycosylase activity"/>
    <property type="evidence" value="ECO:0007669"/>
    <property type="project" value="InterPro"/>
</dbReference>
<name>A0A1B8PVK2_MORLA</name>
<feature type="domain" description="LysM" evidence="4">
    <location>
        <begin position="642"/>
        <end position="686"/>
    </location>
</feature>
<dbReference type="InterPro" id="IPR023346">
    <property type="entry name" value="Lysozyme-like_dom_sf"/>
</dbReference>
<dbReference type="InterPro" id="IPR036779">
    <property type="entry name" value="LysM_dom_sf"/>
</dbReference>
<dbReference type="InterPro" id="IPR018392">
    <property type="entry name" value="LysM"/>
</dbReference>
<dbReference type="Pfam" id="PF01476">
    <property type="entry name" value="LysM"/>
    <property type="match status" value="6"/>
</dbReference>
<reference evidence="5 6" key="1">
    <citation type="submission" date="2016-06" db="EMBL/GenBank/DDBJ databases">
        <title>Draft genome of Moraxella lacunata CCUG 57757A.</title>
        <authorList>
            <person name="Salva-Serra F."/>
            <person name="Engstrom-Jakobsson H."/>
            <person name="Thorell K."/>
            <person name="Gonzales-Siles L."/>
            <person name="Karlsson R."/>
            <person name="Boulund F."/>
            <person name="Engstrand L."/>
            <person name="Kristiansson E."/>
            <person name="Moore E."/>
        </authorList>
    </citation>
    <scope>NUCLEOTIDE SEQUENCE [LARGE SCALE GENOMIC DNA]</scope>
    <source>
        <strain evidence="5 6">CCUG 57757A</strain>
    </source>
</reference>
<evidence type="ECO:0000256" key="2">
    <source>
        <dbReference type="SAM" id="MobiDB-lite"/>
    </source>
</evidence>
<dbReference type="Proteomes" id="UP000092607">
    <property type="component" value="Unassembled WGS sequence"/>
</dbReference>
<dbReference type="GO" id="GO:0000270">
    <property type="term" value="P:peptidoglycan metabolic process"/>
    <property type="evidence" value="ECO:0007669"/>
    <property type="project" value="InterPro"/>
</dbReference>
<dbReference type="CDD" id="cd16894">
    <property type="entry name" value="MltD-like"/>
    <property type="match status" value="1"/>
</dbReference>